<feature type="transmembrane region" description="Helical" evidence="1">
    <location>
        <begin position="49"/>
        <end position="67"/>
    </location>
</feature>
<dbReference type="Proteomes" id="UP000323144">
    <property type="component" value="Chromosome"/>
</dbReference>
<accession>A0A5B9Y5S9</accession>
<feature type="transmembrane region" description="Helical" evidence="1">
    <location>
        <begin position="200"/>
        <end position="220"/>
    </location>
</feature>
<proteinExistence type="predicted"/>
<organism evidence="2 3">
    <name type="scientific">Spiroplasma chinense</name>
    <dbReference type="NCBI Taxonomy" id="216932"/>
    <lineage>
        <taxon>Bacteria</taxon>
        <taxon>Bacillati</taxon>
        <taxon>Mycoplasmatota</taxon>
        <taxon>Mollicutes</taxon>
        <taxon>Entomoplasmatales</taxon>
        <taxon>Spiroplasmataceae</taxon>
        <taxon>Spiroplasma</taxon>
    </lineage>
</organism>
<dbReference type="KEGG" id="schi:SCHIN_v1c09700"/>
<evidence type="ECO:0000256" key="1">
    <source>
        <dbReference type="SAM" id="Phobius"/>
    </source>
</evidence>
<evidence type="ECO:0000313" key="2">
    <source>
        <dbReference type="EMBL" id="QEH62163.1"/>
    </source>
</evidence>
<keyword evidence="1" id="KW-1133">Transmembrane helix</keyword>
<evidence type="ECO:0000313" key="3">
    <source>
        <dbReference type="Proteomes" id="UP000323144"/>
    </source>
</evidence>
<reference evidence="2 3" key="1">
    <citation type="submission" date="2019-08" db="EMBL/GenBank/DDBJ databases">
        <title>Complete genome sequence of Spiroplasma chinense CCH (DSM 19755).</title>
        <authorList>
            <person name="Shen H.-Y."/>
            <person name="Lin Y.-C."/>
            <person name="Chou L."/>
            <person name="Kuo C.-H."/>
        </authorList>
    </citation>
    <scope>NUCLEOTIDE SEQUENCE [LARGE SCALE GENOMIC DNA]</scope>
    <source>
        <strain evidence="2 3">CCH</strain>
    </source>
</reference>
<feature type="transmembrane region" description="Helical" evidence="1">
    <location>
        <begin position="20"/>
        <end position="42"/>
    </location>
</feature>
<name>A0A5B9Y5S9_9MOLU</name>
<feature type="transmembrane region" description="Helical" evidence="1">
    <location>
        <begin position="163"/>
        <end position="188"/>
    </location>
</feature>
<sequence>MINLMVLFEPRPKSLLGWEIITSFVFSIAFPFLFIFPYYFGFEESANDYFSQILIVLSSFIIYSRIVTLNLIKNTEHLNDQKKLKTLFYVFGLIPFINPIIIFVIVKFDRIVLKSRTDWRESFKFSRKGFFAGLLGASLWILLGFLSFLVFLYFAKELSKESILISAICSAVVYLFMLIVSFSSLSLLKRLEKNKKQKNVIYNLIALIPFVNIILVVNLLNVKGDEEIKFYTENNFN</sequence>
<dbReference type="AlphaFoldDB" id="A0A5B9Y5S9"/>
<dbReference type="EMBL" id="CP043026">
    <property type="protein sequence ID" value="QEH62163.1"/>
    <property type="molecule type" value="Genomic_DNA"/>
</dbReference>
<keyword evidence="1" id="KW-0812">Transmembrane</keyword>
<feature type="transmembrane region" description="Helical" evidence="1">
    <location>
        <begin position="87"/>
        <end position="108"/>
    </location>
</feature>
<keyword evidence="1" id="KW-0472">Membrane</keyword>
<protein>
    <submittedName>
        <fullName evidence="2">Uncharacterized protein</fullName>
    </submittedName>
</protein>
<gene>
    <name evidence="2" type="ORF">SCHIN_v1c09700</name>
</gene>
<keyword evidence="3" id="KW-1185">Reference proteome</keyword>
<dbReference type="RefSeq" id="WP_166508530.1">
    <property type="nucleotide sequence ID" value="NZ_CP043026.1"/>
</dbReference>
<feature type="transmembrane region" description="Helical" evidence="1">
    <location>
        <begin position="129"/>
        <end position="151"/>
    </location>
</feature>